<keyword evidence="2" id="KW-0479">Metal-binding</keyword>
<dbReference type="STRING" id="865937.Gilli_2064"/>
<feature type="binding site" evidence="2">
    <location>
        <position position="94"/>
    </location>
    <ligand>
        <name>Zn(2+)</name>
        <dbReference type="ChEBI" id="CHEBI:29105"/>
    </ligand>
</feature>
<reference evidence="4" key="1">
    <citation type="journal article" date="2012" name="Stand. Genomic Sci.">
        <title>Genome sequence of the Antarctic rhodopsins-containing flavobacterium Gillisia limnaea type strain (R-8282(T)).</title>
        <authorList>
            <person name="Riedel T."/>
            <person name="Held B."/>
            <person name="Nolan M."/>
            <person name="Lucas S."/>
            <person name="Lapidus A."/>
            <person name="Tice H."/>
            <person name="Del Rio T.G."/>
            <person name="Cheng J.F."/>
            <person name="Han C."/>
            <person name="Tapia R."/>
            <person name="Goodwin L.A."/>
            <person name="Pitluck S."/>
            <person name="Liolios K."/>
            <person name="Mavromatis K."/>
            <person name="Pagani I."/>
            <person name="Ivanova N."/>
            <person name="Mikhailova N."/>
            <person name="Pati A."/>
            <person name="Chen A."/>
            <person name="Palaniappan K."/>
            <person name="Land M."/>
            <person name="Rohde M."/>
            <person name="Tindall B.J."/>
            <person name="Detter J.C."/>
            <person name="Goker M."/>
            <person name="Bristow J."/>
            <person name="Eisen J.A."/>
            <person name="Markowitz V."/>
            <person name="Hugenholtz P."/>
            <person name="Kyrpides N.C."/>
            <person name="Klenk H.P."/>
            <person name="Woyke T."/>
        </authorList>
    </citation>
    <scope>NUCLEOTIDE SEQUENCE [LARGE SCALE GENOMIC DNA]</scope>
    <source>
        <strain evidence="4">DSM 15749 / LMG 21470 / R-8282</strain>
    </source>
</reference>
<dbReference type="Pfam" id="PF00484">
    <property type="entry name" value="Pro_CA"/>
    <property type="match status" value="1"/>
</dbReference>
<keyword evidence="4" id="KW-1185">Reference proteome</keyword>
<dbReference type="GO" id="GO:0004089">
    <property type="term" value="F:carbonate dehydratase activity"/>
    <property type="evidence" value="ECO:0007669"/>
    <property type="project" value="InterPro"/>
</dbReference>
<evidence type="ECO:0000313" key="3">
    <source>
        <dbReference type="EMBL" id="EHQ02697.1"/>
    </source>
</evidence>
<name>H2BTS7_GILLR</name>
<accession>H2BTS7</accession>
<comment type="cofactor">
    <cofactor evidence="2">
        <name>Zn(2+)</name>
        <dbReference type="ChEBI" id="CHEBI:29105"/>
    </cofactor>
    <text evidence="2">Binds 1 zinc ion per subunit.</text>
</comment>
<keyword evidence="2" id="KW-0862">Zinc</keyword>
<dbReference type="HOGENOM" id="CLU_053879_4_1_10"/>
<dbReference type="GO" id="GO:0008270">
    <property type="term" value="F:zinc ion binding"/>
    <property type="evidence" value="ECO:0007669"/>
    <property type="project" value="InterPro"/>
</dbReference>
<feature type="binding site" evidence="2">
    <location>
        <position position="150"/>
    </location>
    <ligand>
        <name>Zn(2+)</name>
        <dbReference type="ChEBI" id="CHEBI:29105"/>
    </ligand>
</feature>
<dbReference type="NCBIfam" id="NF011765">
    <property type="entry name" value="PRK15219.1"/>
    <property type="match status" value="1"/>
</dbReference>
<feature type="binding site" evidence="2">
    <location>
        <position position="147"/>
    </location>
    <ligand>
        <name>Zn(2+)</name>
        <dbReference type="ChEBI" id="CHEBI:29105"/>
    </ligand>
</feature>
<dbReference type="Proteomes" id="UP000003844">
    <property type="component" value="Unassembled WGS sequence"/>
</dbReference>
<dbReference type="SUPFAM" id="SSF53056">
    <property type="entry name" value="beta-carbonic anhydrase, cab"/>
    <property type="match status" value="1"/>
</dbReference>
<dbReference type="PANTHER" id="PTHR11002:SF79">
    <property type="entry name" value="CARBONIC ANHYDRASE 2"/>
    <property type="match status" value="1"/>
</dbReference>
<proteinExistence type="inferred from homology"/>
<dbReference type="CDD" id="cd03378">
    <property type="entry name" value="beta_CA_cladeC"/>
    <property type="match status" value="1"/>
</dbReference>
<evidence type="ECO:0000256" key="2">
    <source>
        <dbReference type="PIRSR" id="PIRSR601765-1"/>
    </source>
</evidence>
<evidence type="ECO:0000256" key="1">
    <source>
        <dbReference type="ARBA" id="ARBA00006217"/>
    </source>
</evidence>
<dbReference type="EMBL" id="JH594606">
    <property type="protein sequence ID" value="EHQ02697.1"/>
    <property type="molecule type" value="Genomic_DNA"/>
</dbReference>
<dbReference type="InterPro" id="IPR036874">
    <property type="entry name" value="Carbonic_anhydrase_sf"/>
</dbReference>
<feature type="binding site" evidence="2">
    <location>
        <position position="96"/>
    </location>
    <ligand>
        <name>Zn(2+)</name>
        <dbReference type="ChEBI" id="CHEBI:29105"/>
    </ligand>
</feature>
<protein>
    <submittedName>
        <fullName evidence="3">Carbonic anhydrase</fullName>
    </submittedName>
</protein>
<dbReference type="AlphaFoldDB" id="H2BTS7"/>
<organism evidence="3 4">
    <name type="scientific">Gillisia limnaea (strain DSM 15749 / LMG 21470 / R-8282)</name>
    <dbReference type="NCBI Taxonomy" id="865937"/>
    <lineage>
        <taxon>Bacteria</taxon>
        <taxon>Pseudomonadati</taxon>
        <taxon>Bacteroidota</taxon>
        <taxon>Flavobacteriia</taxon>
        <taxon>Flavobacteriales</taxon>
        <taxon>Flavobacteriaceae</taxon>
        <taxon>Gillisia</taxon>
    </lineage>
</organism>
<dbReference type="PANTHER" id="PTHR11002">
    <property type="entry name" value="CARBONIC ANHYDRASE"/>
    <property type="match status" value="1"/>
</dbReference>
<sequence>MLTLVLATSVLVACNNQPEQKTTETAVIEEKAKPLVQEVLTKEQRDALSPDDVIQSFKEGNNRFINNDLTARDHSEQVRKSALGQFPKAVVLSCLDSRVPVEDIFDRGIGDIFVGRVAGNFVNEDLLGSMEFGCKVAGAKLILVLGHEYCGAVKAAIDDVKLGNITAMLSKIRPAVDKVTYQGDRTSKNEEFVHKVCESNVKHTIAQIRENSPILKELEDNGQIKIVGGIYDMDSGVVTFIE</sequence>
<dbReference type="SMART" id="SM00947">
    <property type="entry name" value="Pro_CA"/>
    <property type="match status" value="1"/>
</dbReference>
<dbReference type="eggNOG" id="COG0288">
    <property type="taxonomic scope" value="Bacteria"/>
</dbReference>
<dbReference type="Gene3D" id="3.40.1050.10">
    <property type="entry name" value="Carbonic anhydrase"/>
    <property type="match status" value="1"/>
</dbReference>
<dbReference type="InterPro" id="IPR001765">
    <property type="entry name" value="Carbonic_anhydrase"/>
</dbReference>
<evidence type="ECO:0000313" key="4">
    <source>
        <dbReference type="Proteomes" id="UP000003844"/>
    </source>
</evidence>
<gene>
    <name evidence="3" type="ORF">Gilli_2064</name>
</gene>
<comment type="similarity">
    <text evidence="1">Belongs to the beta-class carbonic anhydrase family.</text>
</comment>